<sequence length="88" mass="9381">MALKERFEPPSTRGTLGVFILGKKRGSALAVAAFFSARWLGLISWIIRIFPRNVGAYGTASLCLDGGFPEGAFGSEDLDGAAGKVEWC</sequence>
<proteinExistence type="predicted"/>
<dbReference type="Proteomes" id="UP001595704">
    <property type="component" value="Unassembled WGS sequence"/>
</dbReference>
<accession>A0ABV7UBV6</accession>
<keyword evidence="2" id="KW-1185">Reference proteome</keyword>
<reference evidence="2" key="1">
    <citation type="journal article" date="2019" name="Int. J. Syst. Evol. Microbiol.">
        <title>The Global Catalogue of Microorganisms (GCM) 10K type strain sequencing project: providing services to taxonomists for standard genome sequencing and annotation.</title>
        <authorList>
            <consortium name="The Broad Institute Genomics Platform"/>
            <consortium name="The Broad Institute Genome Sequencing Center for Infectious Disease"/>
            <person name="Wu L."/>
            <person name="Ma J."/>
        </authorList>
    </citation>
    <scope>NUCLEOTIDE SEQUENCE [LARGE SCALE GENOMIC DNA]</scope>
    <source>
        <strain evidence="2">KCTC 42282</strain>
    </source>
</reference>
<evidence type="ECO:0000313" key="1">
    <source>
        <dbReference type="EMBL" id="MFC3635988.1"/>
    </source>
</evidence>
<gene>
    <name evidence="1" type="ORF">ACFONL_01095</name>
</gene>
<dbReference type="RefSeq" id="WP_191321348.1">
    <property type="nucleotide sequence ID" value="NZ_BNCG01000067.1"/>
</dbReference>
<dbReference type="EMBL" id="JBHRYC010000009">
    <property type="protein sequence ID" value="MFC3635988.1"/>
    <property type="molecule type" value="Genomic_DNA"/>
</dbReference>
<name>A0ABV7UBV6_9HYPH</name>
<comment type="caution">
    <text evidence="1">The sequence shown here is derived from an EMBL/GenBank/DDBJ whole genome shotgun (WGS) entry which is preliminary data.</text>
</comment>
<protein>
    <submittedName>
        <fullName evidence="1">Uncharacterized protein</fullName>
    </submittedName>
</protein>
<evidence type="ECO:0000313" key="2">
    <source>
        <dbReference type="Proteomes" id="UP001595704"/>
    </source>
</evidence>
<organism evidence="1 2">
    <name type="scientific">Camelimonas fluminis</name>
    <dbReference type="NCBI Taxonomy" id="1576911"/>
    <lineage>
        <taxon>Bacteria</taxon>
        <taxon>Pseudomonadati</taxon>
        <taxon>Pseudomonadota</taxon>
        <taxon>Alphaproteobacteria</taxon>
        <taxon>Hyphomicrobiales</taxon>
        <taxon>Chelatococcaceae</taxon>
        <taxon>Camelimonas</taxon>
    </lineage>
</organism>